<protein>
    <submittedName>
        <fullName evidence="2">Uncharacterized protein</fullName>
    </submittedName>
</protein>
<gene>
    <name evidence="2" type="ORF">DXG03_008865</name>
</gene>
<feature type="region of interest" description="Disordered" evidence="1">
    <location>
        <begin position="108"/>
        <end position="216"/>
    </location>
</feature>
<name>A0A9P7GBW5_9AGAR</name>
<comment type="caution">
    <text evidence="2">The sequence shown here is derived from an EMBL/GenBank/DDBJ whole genome shotgun (WGS) entry which is preliminary data.</text>
</comment>
<reference evidence="2" key="2">
    <citation type="submission" date="2021-10" db="EMBL/GenBank/DDBJ databases">
        <title>Phylogenomics reveals ancestral predisposition of the termite-cultivated fungus Termitomyces towards a domesticated lifestyle.</title>
        <authorList>
            <person name="Auxier B."/>
            <person name="Grum-Grzhimaylo A."/>
            <person name="Cardenas M.E."/>
            <person name="Lodge J.D."/>
            <person name="Laessoe T."/>
            <person name="Pedersen O."/>
            <person name="Smith M.E."/>
            <person name="Kuyper T.W."/>
            <person name="Franco-Molano E.A."/>
            <person name="Baroni T.J."/>
            <person name="Aanen D.K."/>
        </authorList>
    </citation>
    <scope>NUCLEOTIDE SEQUENCE</scope>
    <source>
        <strain evidence="2">AP01</strain>
        <tissue evidence="2">Mycelium</tissue>
    </source>
</reference>
<proteinExistence type="predicted"/>
<sequence>MRLFLLNADTLVVEMPDHLVDASTGVSTIKQLNDWNAFWVATAHDCFPEGILAKVKFSLLWKTMAHGYYFPVLEDTIADATIDMGASDVHLSFADDAKIKFAKLKKQSQHIPERARSAPPLRTGIPGGDDTNLNSDPTSARDPAAEGSMPCRLLFSASRDSQRKRAASSPSEDPPPTRQRASSVPLATDTVDLHIAPPLPPLPRPNDTADFAEHPPLRAGGCPQLLPSGQSGRLFWETMAGYYFAVLEHAIATTIDVGALDVKLDLTDGAKVKIAQLKKRESERTRYVPLSKLVLRRMRTPVTLLQPLIQLLKAMHYPLPTLSHGNTRPDRTDVGRPPSKRQRTSSVPPTSDATAPPLPPLPQPNDAPDLVAHPAIAHWYRDHPWIFKFSRHPTHRSGSSVIRFVLIQQQLPANGQRVSTLPKDMAALLEQIALDHAVAPTVLVASELYRR</sequence>
<evidence type="ECO:0000313" key="2">
    <source>
        <dbReference type="EMBL" id="KAG5644202.1"/>
    </source>
</evidence>
<dbReference type="AlphaFoldDB" id="A0A9P7GBW5"/>
<evidence type="ECO:0000313" key="3">
    <source>
        <dbReference type="Proteomes" id="UP000775547"/>
    </source>
</evidence>
<keyword evidence="3" id="KW-1185">Reference proteome</keyword>
<feature type="compositionally biased region" description="Pro residues" evidence="1">
    <location>
        <begin position="356"/>
        <end position="365"/>
    </location>
</feature>
<organism evidence="2 3">
    <name type="scientific">Asterophora parasitica</name>
    <dbReference type="NCBI Taxonomy" id="117018"/>
    <lineage>
        <taxon>Eukaryota</taxon>
        <taxon>Fungi</taxon>
        <taxon>Dikarya</taxon>
        <taxon>Basidiomycota</taxon>
        <taxon>Agaricomycotina</taxon>
        <taxon>Agaricomycetes</taxon>
        <taxon>Agaricomycetidae</taxon>
        <taxon>Agaricales</taxon>
        <taxon>Tricholomatineae</taxon>
        <taxon>Lyophyllaceae</taxon>
        <taxon>Asterophora</taxon>
    </lineage>
</organism>
<evidence type="ECO:0000256" key="1">
    <source>
        <dbReference type="SAM" id="MobiDB-lite"/>
    </source>
</evidence>
<feature type="region of interest" description="Disordered" evidence="1">
    <location>
        <begin position="320"/>
        <end position="367"/>
    </location>
</feature>
<reference evidence="2" key="1">
    <citation type="submission" date="2020-07" db="EMBL/GenBank/DDBJ databases">
        <authorList>
            <person name="Nieuwenhuis M."/>
            <person name="Van De Peppel L.J.J."/>
        </authorList>
    </citation>
    <scope>NUCLEOTIDE SEQUENCE</scope>
    <source>
        <strain evidence="2">AP01</strain>
        <tissue evidence="2">Mycelium</tissue>
    </source>
</reference>
<accession>A0A9P7GBW5</accession>
<dbReference type="Proteomes" id="UP000775547">
    <property type="component" value="Unassembled WGS sequence"/>
</dbReference>
<dbReference type="EMBL" id="JABCKV010000079">
    <property type="protein sequence ID" value="KAG5644202.1"/>
    <property type="molecule type" value="Genomic_DNA"/>
</dbReference>